<evidence type="ECO:0000256" key="3">
    <source>
        <dbReference type="ARBA" id="ARBA00022490"/>
    </source>
</evidence>
<dbReference type="Proteomes" id="UP000189705">
    <property type="component" value="Unplaced"/>
</dbReference>
<keyword evidence="4" id="KW-0132">Cell division</keyword>
<proteinExistence type="inferred from homology"/>
<keyword evidence="7 10" id="KW-0175">Coiled coil</keyword>
<evidence type="ECO:0000256" key="7">
    <source>
        <dbReference type="ARBA" id="ARBA00023054"/>
    </source>
</evidence>
<dbReference type="Pfam" id="PF25771">
    <property type="entry name" value="CC_CEP152-bind"/>
    <property type="match status" value="1"/>
</dbReference>
<organism evidence="14 15">
    <name type="scientific">Alligator sinensis</name>
    <name type="common">Chinese alligator</name>
    <dbReference type="NCBI Taxonomy" id="38654"/>
    <lineage>
        <taxon>Eukaryota</taxon>
        <taxon>Metazoa</taxon>
        <taxon>Chordata</taxon>
        <taxon>Craniata</taxon>
        <taxon>Vertebrata</taxon>
        <taxon>Euteleostomi</taxon>
        <taxon>Archelosauria</taxon>
        <taxon>Archosauria</taxon>
        <taxon>Crocodylia</taxon>
        <taxon>Alligatoridae</taxon>
        <taxon>Alligatorinae</taxon>
        <taxon>Alligator</taxon>
    </lineage>
</organism>
<keyword evidence="9" id="KW-0131">Cell cycle</keyword>
<feature type="compositionally biased region" description="Low complexity" evidence="11">
    <location>
        <begin position="565"/>
        <end position="577"/>
    </location>
</feature>
<evidence type="ECO:0000256" key="9">
    <source>
        <dbReference type="ARBA" id="ARBA00023306"/>
    </source>
</evidence>
<feature type="coiled-coil region" evidence="10">
    <location>
        <begin position="193"/>
        <end position="276"/>
    </location>
</feature>
<dbReference type="InterPro" id="IPR031470">
    <property type="entry name" value="CEP63/Deup1_N"/>
</dbReference>
<evidence type="ECO:0000256" key="11">
    <source>
        <dbReference type="SAM" id="MobiDB-lite"/>
    </source>
</evidence>
<dbReference type="Pfam" id="PF17045">
    <property type="entry name" value="CEP63"/>
    <property type="match status" value="2"/>
</dbReference>
<name>A0A3Q0GAS8_ALLSI</name>
<dbReference type="PANTHER" id="PTHR18875:SF7">
    <property type="entry name" value="CENTROSOMAL PROTEIN OF 63 KDA"/>
    <property type="match status" value="1"/>
</dbReference>
<feature type="compositionally biased region" description="Polar residues" evidence="11">
    <location>
        <begin position="131"/>
        <end position="143"/>
    </location>
</feature>
<gene>
    <name evidence="15" type="primary">CEP63</name>
</gene>
<evidence type="ECO:0000313" key="14">
    <source>
        <dbReference type="Proteomes" id="UP000189705"/>
    </source>
</evidence>
<feature type="domain" description="CEP63/Deup1 N-terminal" evidence="12">
    <location>
        <begin position="19"/>
        <end position="150"/>
    </location>
</feature>
<dbReference type="CTD" id="80254"/>
<evidence type="ECO:0000256" key="5">
    <source>
        <dbReference type="ARBA" id="ARBA00022763"/>
    </source>
</evidence>
<keyword evidence="5" id="KW-0227">DNA damage</keyword>
<dbReference type="GO" id="GO:0006974">
    <property type="term" value="P:DNA damage response"/>
    <property type="evidence" value="ECO:0007669"/>
    <property type="project" value="UniProtKB-KW"/>
</dbReference>
<evidence type="ECO:0000313" key="15">
    <source>
        <dbReference type="RefSeq" id="XP_025056577.1"/>
    </source>
</evidence>
<comment type="similarity">
    <text evidence="2">Belongs to the CEP63 family.</text>
</comment>
<protein>
    <submittedName>
        <fullName evidence="15">Centrosomal protein of 63 kDa isoform X7</fullName>
    </submittedName>
</protein>
<feature type="region of interest" description="Disordered" evidence="11">
    <location>
        <begin position="122"/>
        <end position="144"/>
    </location>
</feature>
<dbReference type="RefSeq" id="XP_025056577.1">
    <property type="nucleotide sequence ID" value="XM_025200792.1"/>
</dbReference>
<dbReference type="PANTHER" id="PTHR18875">
    <property type="entry name" value="SARCOMA ANTIGEN NY-SAR-24/CYTOSKELETAL PROTEIN SOJO"/>
    <property type="match status" value="1"/>
</dbReference>
<evidence type="ECO:0000256" key="4">
    <source>
        <dbReference type="ARBA" id="ARBA00022618"/>
    </source>
</evidence>
<dbReference type="GO" id="GO:0098535">
    <property type="term" value="P:de novo centriole assembly involved in multi-ciliated epithelial cell differentiation"/>
    <property type="evidence" value="ECO:0007669"/>
    <property type="project" value="TreeGrafter"/>
</dbReference>
<evidence type="ECO:0000256" key="10">
    <source>
        <dbReference type="SAM" id="Coils"/>
    </source>
</evidence>
<keyword evidence="3" id="KW-0963">Cytoplasm</keyword>
<evidence type="ECO:0000259" key="13">
    <source>
        <dbReference type="Pfam" id="PF25771"/>
    </source>
</evidence>
<feature type="region of interest" description="Disordered" evidence="11">
    <location>
        <begin position="564"/>
        <end position="615"/>
    </location>
</feature>
<dbReference type="InterPro" id="IPR057656">
    <property type="entry name" value="CEP63/Deup1_CC"/>
</dbReference>
<sequence length="674" mass="77612">MEALLEGMQKQGRGGRGFLTSCEAELHELMKQIDIMVAHKKSEWEGQAQALEACLEVRDQELSSTRALLNEKHKEVGMLCQQLEGMEKAKQDMAVEYEQQLKKFQEELARLKRSYEKLQKKQLKEARENAKSQGHGQDQSEVTRLTKKIEQTQLSKRTQLLESVELASQSEIQHLTSQLQRANGTICANELEVERLNMRVDDLTETNQKILEEEQRVKEELRRSKKMLEVLKEEKTELRATLQSQEDFISSSKMHEEQLQKELARVTETLHTKEQLFRSLEDCLHGKWLSPQGAELDRVLLQLDLAHKNEEHLQSEMARLESCLGSANERCVQLSEELTKRLKELQQMEEQHCQSKAEMKKLKEQLSRIEQTHNSELEGMKKEISQLTQELHQRDIAVASASGSTSDMEQRLRMEIERAERKAVEHRVILVQLETLRLENHHLSEMLKKVESGVSEAKDIPLRHLQESYAKALDTLESENQQLQRDLAEARAKLELSTQDSEDKDKNIVQQMSNKKIEIKNVECRGPQEPQHKHKEETRKLQANFDKSSQHHKEELQGLKAQHLSAETGTASASAGEQSPQISRKNSLESLSSDSLPDVNKDFTDEASRESVSSRQRESVLLCPLPTSPIGSIAARFLEEEELRSQHILDRLDAHIEELKKESERTVKQFAHQE</sequence>
<comment type="subcellular location">
    <subcellularLocation>
        <location evidence="1">Cytoplasm</location>
        <location evidence="1">Cytoskeleton</location>
        <location evidence="1">Microtubule organizing center</location>
        <location evidence="1">Centrosome</location>
        <location evidence="1">Centriole</location>
    </subcellularLocation>
</comment>
<feature type="coiled-coil region" evidence="10">
    <location>
        <begin position="328"/>
        <end position="390"/>
    </location>
</feature>
<feature type="domain" description="CEP63/Deup1 N-terminal" evidence="12">
    <location>
        <begin position="151"/>
        <end position="246"/>
    </location>
</feature>
<feature type="domain" description="CEP63/Deup1 CEP152 binding coiled coil" evidence="13">
    <location>
        <begin position="635"/>
        <end position="670"/>
    </location>
</feature>
<reference evidence="15" key="1">
    <citation type="submission" date="2025-08" db="UniProtKB">
        <authorList>
            <consortium name="RefSeq"/>
        </authorList>
    </citation>
    <scope>IDENTIFICATION</scope>
</reference>
<dbReference type="GO" id="GO:0007099">
    <property type="term" value="P:centriole replication"/>
    <property type="evidence" value="ECO:0007669"/>
    <property type="project" value="TreeGrafter"/>
</dbReference>
<evidence type="ECO:0000256" key="8">
    <source>
        <dbReference type="ARBA" id="ARBA00023212"/>
    </source>
</evidence>
<dbReference type="GeneID" id="102377879"/>
<dbReference type="GO" id="GO:0051301">
    <property type="term" value="P:cell division"/>
    <property type="evidence" value="ECO:0007669"/>
    <property type="project" value="UniProtKB-KW"/>
</dbReference>
<dbReference type="AlphaFoldDB" id="A0A3Q0GAS8"/>
<feature type="region of interest" description="Disordered" evidence="11">
    <location>
        <begin position="518"/>
        <end position="538"/>
    </location>
</feature>
<evidence type="ECO:0000256" key="1">
    <source>
        <dbReference type="ARBA" id="ARBA00004114"/>
    </source>
</evidence>
<keyword evidence="6" id="KW-0498">Mitosis</keyword>
<keyword evidence="8" id="KW-0206">Cytoskeleton</keyword>
<evidence type="ECO:0000259" key="12">
    <source>
        <dbReference type="Pfam" id="PF17045"/>
    </source>
</evidence>
<accession>A0A3Q0GAS8</accession>
<dbReference type="GO" id="GO:0005814">
    <property type="term" value="C:centriole"/>
    <property type="evidence" value="ECO:0007669"/>
    <property type="project" value="UniProtKB-SubCell"/>
</dbReference>
<evidence type="ECO:0000256" key="2">
    <source>
        <dbReference type="ARBA" id="ARBA00007181"/>
    </source>
</evidence>
<evidence type="ECO:0000256" key="6">
    <source>
        <dbReference type="ARBA" id="ARBA00022776"/>
    </source>
</evidence>
<keyword evidence="14" id="KW-1185">Reference proteome</keyword>
<feature type="compositionally biased region" description="Basic and acidic residues" evidence="11">
    <location>
        <begin position="599"/>
        <end position="609"/>
    </location>
</feature>
<feature type="coiled-coil region" evidence="10">
    <location>
        <begin position="462"/>
        <end position="500"/>
    </location>
</feature>